<evidence type="ECO:0000313" key="2">
    <source>
        <dbReference type="EMBL" id="MCY1076678.1"/>
    </source>
</evidence>
<comment type="caution">
    <text evidence="2">The sequence shown here is derived from an EMBL/GenBank/DDBJ whole genome shotgun (WGS) entry which is preliminary data.</text>
</comment>
<keyword evidence="3" id="KW-1185">Reference proteome</keyword>
<proteinExistence type="predicted"/>
<dbReference type="EMBL" id="JAPNKA010000001">
    <property type="protein sequence ID" value="MCY1076678.1"/>
    <property type="molecule type" value="Genomic_DNA"/>
</dbReference>
<dbReference type="InterPro" id="IPR005025">
    <property type="entry name" value="FMN_Rdtase-like_dom"/>
</dbReference>
<dbReference type="InterPro" id="IPR029039">
    <property type="entry name" value="Flavoprotein-like_sf"/>
</dbReference>
<gene>
    <name evidence="2" type="ORF">OV287_19555</name>
</gene>
<feature type="domain" description="NADPH-dependent FMN reductase-like" evidence="1">
    <location>
        <begin position="4"/>
        <end position="148"/>
    </location>
</feature>
<evidence type="ECO:0000259" key="1">
    <source>
        <dbReference type="Pfam" id="PF03358"/>
    </source>
</evidence>
<protein>
    <submittedName>
        <fullName evidence="2">NAD(P)H-dependent oxidoreductase</fullName>
    </submittedName>
</protein>
<evidence type="ECO:0000313" key="3">
    <source>
        <dbReference type="Proteomes" id="UP001207654"/>
    </source>
</evidence>
<dbReference type="Proteomes" id="UP001207654">
    <property type="component" value="Unassembled WGS sequence"/>
</dbReference>
<dbReference type="RefSeq" id="WP_267535554.1">
    <property type="nucleotide sequence ID" value="NZ_JAPNKA010000001.1"/>
</dbReference>
<dbReference type="SUPFAM" id="SSF52218">
    <property type="entry name" value="Flavoproteins"/>
    <property type="match status" value="1"/>
</dbReference>
<dbReference type="InterPro" id="IPR050712">
    <property type="entry name" value="NAD(P)H-dep_reductase"/>
</dbReference>
<accession>A0ABT4A4V6</accession>
<dbReference type="PANTHER" id="PTHR30543">
    <property type="entry name" value="CHROMATE REDUCTASE"/>
    <property type="match status" value="1"/>
</dbReference>
<dbReference type="Gene3D" id="3.40.50.360">
    <property type="match status" value="1"/>
</dbReference>
<organism evidence="2 3">
    <name type="scientific">Archangium lansingense</name>
    <dbReference type="NCBI Taxonomy" id="2995310"/>
    <lineage>
        <taxon>Bacteria</taxon>
        <taxon>Pseudomonadati</taxon>
        <taxon>Myxococcota</taxon>
        <taxon>Myxococcia</taxon>
        <taxon>Myxococcales</taxon>
        <taxon>Cystobacterineae</taxon>
        <taxon>Archangiaceae</taxon>
        <taxon>Archangium</taxon>
    </lineage>
</organism>
<dbReference type="PANTHER" id="PTHR30543:SF21">
    <property type="entry name" value="NAD(P)H-DEPENDENT FMN REDUCTASE LOT6"/>
    <property type="match status" value="1"/>
</dbReference>
<dbReference type="Pfam" id="PF03358">
    <property type="entry name" value="FMN_red"/>
    <property type="match status" value="1"/>
</dbReference>
<name>A0ABT4A4V6_9BACT</name>
<reference evidence="2 3" key="1">
    <citation type="submission" date="2022-11" db="EMBL/GenBank/DDBJ databases">
        <title>Minimal conservation of predation-associated metabolite biosynthetic gene clusters underscores biosynthetic potential of Myxococcota including descriptions for ten novel species: Archangium lansinium sp. nov., Myxococcus landrumus sp. nov., Nannocystis bai.</title>
        <authorList>
            <person name="Ahearne A."/>
            <person name="Stevens C."/>
            <person name="Phillips K."/>
        </authorList>
    </citation>
    <scope>NUCLEOTIDE SEQUENCE [LARGE SCALE GENOMIC DNA]</scope>
    <source>
        <strain evidence="2 3">MIWBW</strain>
    </source>
</reference>
<sequence>MALNLVILFGSVRSDRQGIKAARFVQRQLTERGHNVTLVDPLEYKLPLLDRMYKEYAKGTAPEQLERLATLYRAADGFVIVTAEYNHTPPPALVNLLDHFLEEYFFRPSAIVSYSGGSFGGVRAASHLRDTLAELGMASIPSSFPIPKVQAAFDDAGVPADAAYLKRFNRFASELEWYAQALKTARQAGVPY</sequence>